<feature type="compositionally biased region" description="Basic and acidic residues" evidence="1">
    <location>
        <begin position="109"/>
        <end position="125"/>
    </location>
</feature>
<sequence length="154" mass="17364">MPGPEHGEAAQRRRARSHHEPDEADLPRRPPETSHHKLLQVAQPRRLRVRGRRPWYLVTTAAGLVLAVAWRDDVDVKGLEGRRHLQEAADLRGVPGRGHVGDQQPPQVRQEEFSRRRGARRHDPSVRPGEADDEAPCARGVLNEPVEVQLEDPA</sequence>
<protein>
    <submittedName>
        <fullName evidence="2">Uncharacterized protein</fullName>
    </submittedName>
</protein>
<dbReference type="AlphaFoldDB" id="A0A8T0ULA6"/>
<keyword evidence="3" id="KW-1185">Reference proteome</keyword>
<organism evidence="2 3">
    <name type="scientific">Panicum virgatum</name>
    <name type="common">Blackwell switchgrass</name>
    <dbReference type="NCBI Taxonomy" id="38727"/>
    <lineage>
        <taxon>Eukaryota</taxon>
        <taxon>Viridiplantae</taxon>
        <taxon>Streptophyta</taxon>
        <taxon>Embryophyta</taxon>
        <taxon>Tracheophyta</taxon>
        <taxon>Spermatophyta</taxon>
        <taxon>Magnoliopsida</taxon>
        <taxon>Liliopsida</taxon>
        <taxon>Poales</taxon>
        <taxon>Poaceae</taxon>
        <taxon>PACMAD clade</taxon>
        <taxon>Panicoideae</taxon>
        <taxon>Panicodae</taxon>
        <taxon>Paniceae</taxon>
        <taxon>Panicinae</taxon>
        <taxon>Panicum</taxon>
        <taxon>Panicum sect. Hiantes</taxon>
    </lineage>
</organism>
<evidence type="ECO:0000313" key="3">
    <source>
        <dbReference type="Proteomes" id="UP000823388"/>
    </source>
</evidence>
<evidence type="ECO:0000256" key="1">
    <source>
        <dbReference type="SAM" id="MobiDB-lite"/>
    </source>
</evidence>
<gene>
    <name evidence="2" type="ORF">PVAP13_3KG053727</name>
</gene>
<feature type="region of interest" description="Disordered" evidence="1">
    <location>
        <begin position="87"/>
        <end position="154"/>
    </location>
</feature>
<name>A0A8T0ULA6_PANVG</name>
<dbReference type="EMBL" id="CM029041">
    <property type="protein sequence ID" value="KAG2623330.1"/>
    <property type="molecule type" value="Genomic_DNA"/>
</dbReference>
<feature type="compositionally biased region" description="Basic and acidic residues" evidence="1">
    <location>
        <begin position="1"/>
        <end position="11"/>
    </location>
</feature>
<accession>A0A8T0ULA6</accession>
<proteinExistence type="predicted"/>
<dbReference type="Proteomes" id="UP000823388">
    <property type="component" value="Chromosome 3K"/>
</dbReference>
<reference evidence="2" key="1">
    <citation type="submission" date="2020-05" db="EMBL/GenBank/DDBJ databases">
        <title>WGS assembly of Panicum virgatum.</title>
        <authorList>
            <person name="Lovell J.T."/>
            <person name="Jenkins J."/>
            <person name="Shu S."/>
            <person name="Juenger T.E."/>
            <person name="Schmutz J."/>
        </authorList>
    </citation>
    <scope>NUCLEOTIDE SEQUENCE</scope>
    <source>
        <strain evidence="2">AP13</strain>
    </source>
</reference>
<feature type="region of interest" description="Disordered" evidence="1">
    <location>
        <begin position="1"/>
        <end position="44"/>
    </location>
</feature>
<comment type="caution">
    <text evidence="2">The sequence shown here is derived from an EMBL/GenBank/DDBJ whole genome shotgun (WGS) entry which is preliminary data.</text>
</comment>
<evidence type="ECO:0000313" key="2">
    <source>
        <dbReference type="EMBL" id="KAG2623330.1"/>
    </source>
</evidence>
<feature type="compositionally biased region" description="Basic and acidic residues" evidence="1">
    <location>
        <begin position="18"/>
        <end position="35"/>
    </location>
</feature>